<sequence>MNRRTFTAAACLTLMGAGTACAQKKGGGMGLEFLPKRIPPPATDVMTDAQLLARQHRENAGKLMPKEQQVKGLDLQETSTFLENSGLFTIVPKGSVIHVPEKLKSLVVETPSVGSKFQSWQEFQVANRGRISAFEITFDQAAGKAPVDGDKLEALRRSDFLIVAVCRGGAISCPSQKPATVAAAGETAKPSP</sequence>
<dbReference type="RefSeq" id="WP_211629544.1">
    <property type="nucleotide sequence ID" value="NZ_CP073100.1"/>
</dbReference>
<dbReference type="EMBL" id="CP073100">
    <property type="protein sequence ID" value="QUE49459.1"/>
    <property type="molecule type" value="Genomic_DNA"/>
</dbReference>
<evidence type="ECO:0000313" key="2">
    <source>
        <dbReference type="EMBL" id="QUE49459.1"/>
    </source>
</evidence>
<evidence type="ECO:0000313" key="3">
    <source>
        <dbReference type="Proteomes" id="UP000676169"/>
    </source>
</evidence>
<proteinExistence type="predicted"/>
<dbReference type="KEGG" id="lamb:KBB96_11300"/>
<evidence type="ECO:0000256" key="1">
    <source>
        <dbReference type="SAM" id="SignalP"/>
    </source>
</evidence>
<dbReference type="AlphaFoldDB" id="A0A975G514"/>
<gene>
    <name evidence="2" type="ORF">KBB96_11300</name>
</gene>
<protein>
    <submittedName>
        <fullName evidence="2">Uncharacterized protein</fullName>
    </submittedName>
</protein>
<dbReference type="Proteomes" id="UP000676169">
    <property type="component" value="Chromosome"/>
</dbReference>
<feature type="chain" id="PRO_5037524562" evidence="1">
    <location>
        <begin position="23"/>
        <end position="192"/>
    </location>
</feature>
<name>A0A975G514_9BACT</name>
<keyword evidence="1" id="KW-0732">Signal</keyword>
<dbReference type="PROSITE" id="PS51257">
    <property type="entry name" value="PROKAR_LIPOPROTEIN"/>
    <property type="match status" value="1"/>
</dbReference>
<keyword evidence="3" id="KW-1185">Reference proteome</keyword>
<accession>A0A975G514</accession>
<organism evidence="2 3">
    <name type="scientific">Luteolibacter ambystomatis</name>
    <dbReference type="NCBI Taxonomy" id="2824561"/>
    <lineage>
        <taxon>Bacteria</taxon>
        <taxon>Pseudomonadati</taxon>
        <taxon>Verrucomicrobiota</taxon>
        <taxon>Verrucomicrobiia</taxon>
        <taxon>Verrucomicrobiales</taxon>
        <taxon>Verrucomicrobiaceae</taxon>
        <taxon>Luteolibacter</taxon>
    </lineage>
</organism>
<feature type="signal peptide" evidence="1">
    <location>
        <begin position="1"/>
        <end position="22"/>
    </location>
</feature>
<reference evidence="2" key="1">
    <citation type="submission" date="2021-04" db="EMBL/GenBank/DDBJ databases">
        <title>Luteolibacter sp. 32A isolated from the skin of an Anderson's salamander (Ambystoma andersonii).</title>
        <authorList>
            <person name="Spergser J."/>
            <person name="Busse H.-J."/>
        </authorList>
    </citation>
    <scope>NUCLEOTIDE SEQUENCE</scope>
    <source>
        <strain evidence="2">32A</strain>
    </source>
</reference>